<dbReference type="PANTHER" id="PTHR23129">
    <property type="entry name" value="ACYL-COENZYME A DIPHOSPHATASE FITM2"/>
    <property type="match status" value="1"/>
</dbReference>
<keyword evidence="11" id="KW-1185">Reference proteome</keyword>
<evidence type="ECO:0000256" key="5">
    <source>
        <dbReference type="ARBA" id="ARBA00022989"/>
    </source>
</evidence>
<comment type="subcellular location">
    <subcellularLocation>
        <location evidence="1">Endoplasmic reticulum membrane</location>
        <topology evidence="1">Multi-pass membrane protein</topology>
    </subcellularLocation>
</comment>
<evidence type="ECO:0000256" key="8">
    <source>
        <dbReference type="SAM" id="MobiDB-lite"/>
    </source>
</evidence>
<organism evidence="10 11">
    <name type="scientific">Puccinia triticina</name>
    <dbReference type="NCBI Taxonomy" id="208348"/>
    <lineage>
        <taxon>Eukaryota</taxon>
        <taxon>Fungi</taxon>
        <taxon>Dikarya</taxon>
        <taxon>Basidiomycota</taxon>
        <taxon>Pucciniomycotina</taxon>
        <taxon>Pucciniomycetes</taxon>
        <taxon>Pucciniales</taxon>
        <taxon>Pucciniaceae</taxon>
        <taxon>Puccinia</taxon>
    </lineage>
</organism>
<evidence type="ECO:0000256" key="9">
    <source>
        <dbReference type="SAM" id="Phobius"/>
    </source>
</evidence>
<feature type="transmembrane region" description="Helical" evidence="9">
    <location>
        <begin position="32"/>
        <end position="50"/>
    </location>
</feature>
<dbReference type="InterPro" id="IPR019388">
    <property type="entry name" value="FIT"/>
</dbReference>
<feature type="transmembrane region" description="Helical" evidence="9">
    <location>
        <begin position="107"/>
        <end position="127"/>
    </location>
</feature>
<keyword evidence="6" id="KW-0443">Lipid metabolism</keyword>
<evidence type="ECO:0000256" key="6">
    <source>
        <dbReference type="ARBA" id="ARBA00023098"/>
    </source>
</evidence>
<evidence type="ECO:0000256" key="3">
    <source>
        <dbReference type="ARBA" id="ARBA00022801"/>
    </source>
</evidence>
<feature type="region of interest" description="Disordered" evidence="8">
    <location>
        <begin position="1"/>
        <end position="26"/>
    </location>
</feature>
<sequence>MTANHLGNRARPAEHDMATTTQNTPPPSTTRWILLGLLFLTTAIGTYRSFSLYSQDNPDIPIHQLTRIPPAALLSTHTTDIKATTTTLPYFANKSNFLNQKFVKLGWAWTTFVVWFHSIAIASCYFGTHPHQEQQPRTASTASSSAASTQKKALSDRAHPSSHVPRILSLHLIATLFWILFTQWCFGSSLIERVLILSGAKCIPSLKSLHSTSAGSSPVQQPLELENLYCQHRWGRRLPGLDKFVLSTYKPYWSEGIDVSGHAFLLTFSILLIVTTLRPSLQHLFAQKKRPESEEERLPRNYRLAIYANLGLLAVWWWMLLMTSLYFHGPVEKFAGLITASGAWILVEGVVDRLLVLFTPVYSSLDLYNRSSKNNNKD</sequence>
<feature type="region of interest" description="Disordered" evidence="8">
    <location>
        <begin position="135"/>
        <end position="158"/>
    </location>
</feature>
<feature type="transmembrane region" description="Helical" evidence="9">
    <location>
        <begin position="167"/>
        <end position="191"/>
    </location>
</feature>
<keyword evidence="5 9" id="KW-1133">Transmembrane helix</keyword>
<feature type="compositionally biased region" description="Low complexity" evidence="8">
    <location>
        <begin position="138"/>
        <end position="149"/>
    </location>
</feature>
<keyword evidence="4" id="KW-0256">Endoplasmic reticulum</keyword>
<dbReference type="GeneID" id="77802852"/>
<name>A0ABY7CYI3_9BASI</name>
<gene>
    <name evidence="10" type="ORF">PtA15_12A357</name>
</gene>
<evidence type="ECO:0000256" key="2">
    <source>
        <dbReference type="ARBA" id="ARBA00022692"/>
    </source>
</evidence>
<feature type="transmembrane region" description="Helical" evidence="9">
    <location>
        <begin position="259"/>
        <end position="281"/>
    </location>
</feature>
<dbReference type="Proteomes" id="UP001164743">
    <property type="component" value="Chromosome 12A"/>
</dbReference>
<accession>A0ABY7CYI3</accession>
<feature type="transmembrane region" description="Helical" evidence="9">
    <location>
        <begin position="341"/>
        <end position="363"/>
    </location>
</feature>
<proteinExistence type="predicted"/>
<protein>
    <submittedName>
        <fullName evidence="10">Uncharacterized protein</fullName>
    </submittedName>
</protein>
<evidence type="ECO:0000256" key="7">
    <source>
        <dbReference type="ARBA" id="ARBA00023136"/>
    </source>
</evidence>
<evidence type="ECO:0000313" key="11">
    <source>
        <dbReference type="Proteomes" id="UP001164743"/>
    </source>
</evidence>
<dbReference type="RefSeq" id="XP_053025923.1">
    <property type="nucleotide sequence ID" value="XM_053161957.1"/>
</dbReference>
<reference evidence="10" key="1">
    <citation type="submission" date="2022-10" db="EMBL/GenBank/DDBJ databases">
        <title>Puccinia triticina Genome sequencing and assembly.</title>
        <authorList>
            <person name="Li C."/>
        </authorList>
    </citation>
    <scope>NUCLEOTIDE SEQUENCE</scope>
    <source>
        <strain evidence="10">Pt15</strain>
    </source>
</reference>
<keyword evidence="7 9" id="KW-0472">Membrane</keyword>
<evidence type="ECO:0000256" key="4">
    <source>
        <dbReference type="ARBA" id="ARBA00022824"/>
    </source>
</evidence>
<keyword evidence="3" id="KW-0378">Hydrolase</keyword>
<evidence type="ECO:0000256" key="1">
    <source>
        <dbReference type="ARBA" id="ARBA00004477"/>
    </source>
</evidence>
<keyword evidence="2 9" id="KW-0812">Transmembrane</keyword>
<dbReference type="Pfam" id="PF10261">
    <property type="entry name" value="FIT"/>
    <property type="match status" value="1"/>
</dbReference>
<dbReference type="PANTHER" id="PTHR23129:SF0">
    <property type="entry name" value="ACYL-COENZYME A DIPHOSPHATASE FITM2"/>
    <property type="match status" value="1"/>
</dbReference>
<feature type="transmembrane region" description="Helical" evidence="9">
    <location>
        <begin position="302"/>
        <end position="321"/>
    </location>
</feature>
<dbReference type="EMBL" id="CP110432">
    <property type="protein sequence ID" value="WAQ90368.1"/>
    <property type="molecule type" value="Genomic_DNA"/>
</dbReference>
<evidence type="ECO:0000313" key="10">
    <source>
        <dbReference type="EMBL" id="WAQ90368.1"/>
    </source>
</evidence>